<protein>
    <recommendedName>
        <fullName evidence="3">C2H2-type domain-containing protein</fullName>
    </recommendedName>
</protein>
<keyword evidence="1" id="KW-0479">Metal-binding</keyword>
<keyword evidence="5" id="KW-1185">Reference proteome</keyword>
<evidence type="ECO:0000256" key="1">
    <source>
        <dbReference type="PROSITE-ProRule" id="PRU00042"/>
    </source>
</evidence>
<keyword evidence="1" id="KW-0862">Zinc</keyword>
<feature type="compositionally biased region" description="Pro residues" evidence="2">
    <location>
        <begin position="193"/>
        <end position="206"/>
    </location>
</feature>
<dbReference type="GO" id="GO:0008270">
    <property type="term" value="F:zinc ion binding"/>
    <property type="evidence" value="ECO:0007669"/>
    <property type="project" value="UniProtKB-KW"/>
</dbReference>
<name>A0A4S4M143_9AGAM</name>
<evidence type="ECO:0000313" key="5">
    <source>
        <dbReference type="Proteomes" id="UP000310158"/>
    </source>
</evidence>
<feature type="compositionally biased region" description="Basic residues" evidence="2">
    <location>
        <begin position="119"/>
        <end position="129"/>
    </location>
</feature>
<feature type="region of interest" description="Disordered" evidence="2">
    <location>
        <begin position="89"/>
        <end position="133"/>
    </location>
</feature>
<dbReference type="AlphaFoldDB" id="A0A4S4M143"/>
<evidence type="ECO:0000256" key="2">
    <source>
        <dbReference type="SAM" id="MobiDB-lite"/>
    </source>
</evidence>
<sequence length="280" mass="30332">MHPNVYYKKSTHILPLSPARLSSLSTVMNHPNDLYRSAYHRTSPQHSTDDARSGQYRDNSDSSINASGVPAPYFHSHAAGYPPVLHSHPFTLNSANPHDGHAPSGQGHSGYPLPQHGYSHPHPHPHSQPHAHAPLPAQHSIQYQGYAAPMYHGHTVAPSHQYSPYPSTQQQFIPTPSQLAGHPSPTSAHVYVPGPPPYGAPAPSPPSASASSSPSSSSSSAFECPYCPGITFTRRHDMQRHVQSLHSDIEIKCPFCGKVYAREDSLKRHLKSCADASRGG</sequence>
<reference evidence="4 5" key="1">
    <citation type="submission" date="2019-02" db="EMBL/GenBank/DDBJ databases">
        <title>Genome sequencing of the rare red list fungi Bondarzewia mesenterica.</title>
        <authorList>
            <person name="Buettner E."/>
            <person name="Kellner H."/>
        </authorList>
    </citation>
    <scope>NUCLEOTIDE SEQUENCE [LARGE SCALE GENOMIC DNA]</scope>
    <source>
        <strain evidence="4 5">DSM 108281</strain>
    </source>
</reference>
<feature type="region of interest" description="Disordered" evidence="2">
    <location>
        <begin position="39"/>
        <end position="69"/>
    </location>
</feature>
<accession>A0A4S4M143</accession>
<dbReference type="InterPro" id="IPR036236">
    <property type="entry name" value="Znf_C2H2_sf"/>
</dbReference>
<feature type="domain" description="C2H2-type" evidence="3">
    <location>
        <begin position="251"/>
        <end position="280"/>
    </location>
</feature>
<comment type="caution">
    <text evidence="4">The sequence shown here is derived from an EMBL/GenBank/DDBJ whole genome shotgun (WGS) entry which is preliminary data.</text>
</comment>
<evidence type="ECO:0000259" key="3">
    <source>
        <dbReference type="PROSITE" id="PS50157"/>
    </source>
</evidence>
<dbReference type="PROSITE" id="PS50157">
    <property type="entry name" value="ZINC_FINGER_C2H2_2"/>
    <property type="match status" value="1"/>
</dbReference>
<gene>
    <name evidence="4" type="ORF">EW146_g2283</name>
</gene>
<dbReference type="SMART" id="SM00355">
    <property type="entry name" value="ZnF_C2H2"/>
    <property type="match status" value="2"/>
</dbReference>
<dbReference type="OrthoDB" id="8922241at2759"/>
<organism evidence="4 5">
    <name type="scientific">Bondarzewia mesenterica</name>
    <dbReference type="NCBI Taxonomy" id="1095465"/>
    <lineage>
        <taxon>Eukaryota</taxon>
        <taxon>Fungi</taxon>
        <taxon>Dikarya</taxon>
        <taxon>Basidiomycota</taxon>
        <taxon>Agaricomycotina</taxon>
        <taxon>Agaricomycetes</taxon>
        <taxon>Russulales</taxon>
        <taxon>Bondarzewiaceae</taxon>
        <taxon>Bondarzewia</taxon>
    </lineage>
</organism>
<dbReference type="Pfam" id="PF00096">
    <property type="entry name" value="zf-C2H2"/>
    <property type="match status" value="2"/>
</dbReference>
<evidence type="ECO:0000313" key="4">
    <source>
        <dbReference type="EMBL" id="THH18759.1"/>
    </source>
</evidence>
<dbReference type="Gene3D" id="3.30.160.60">
    <property type="entry name" value="Classic Zinc Finger"/>
    <property type="match status" value="1"/>
</dbReference>
<dbReference type="Proteomes" id="UP000310158">
    <property type="component" value="Unassembled WGS sequence"/>
</dbReference>
<feature type="compositionally biased region" description="Low complexity" evidence="2">
    <location>
        <begin position="207"/>
        <end position="220"/>
    </location>
</feature>
<dbReference type="InterPro" id="IPR013087">
    <property type="entry name" value="Znf_C2H2_type"/>
</dbReference>
<keyword evidence="1" id="KW-0863">Zinc-finger</keyword>
<dbReference type="SUPFAM" id="SSF57667">
    <property type="entry name" value="beta-beta-alpha zinc fingers"/>
    <property type="match status" value="1"/>
</dbReference>
<feature type="compositionally biased region" description="Polar residues" evidence="2">
    <location>
        <begin position="158"/>
        <end position="178"/>
    </location>
</feature>
<dbReference type="EMBL" id="SGPL01000065">
    <property type="protein sequence ID" value="THH18759.1"/>
    <property type="molecule type" value="Genomic_DNA"/>
</dbReference>
<feature type="region of interest" description="Disordered" evidence="2">
    <location>
        <begin position="157"/>
        <end position="220"/>
    </location>
</feature>
<proteinExistence type="predicted"/>